<evidence type="ECO:0000259" key="1">
    <source>
        <dbReference type="Pfam" id="PF07848"/>
    </source>
</evidence>
<dbReference type="RefSeq" id="WP_281902538.1">
    <property type="nucleotide sequence ID" value="NZ_BSDI01000045.1"/>
</dbReference>
<dbReference type="InterPro" id="IPR013225">
    <property type="entry name" value="PaaX_C"/>
</dbReference>
<reference evidence="4" key="1">
    <citation type="submission" date="2022-12" db="EMBL/GenBank/DDBJ databases">
        <title>New Phytohabitans aurantiacus sp. RD004123 nov., an actinomycete isolated from soil.</title>
        <authorList>
            <person name="Triningsih D.W."/>
            <person name="Harunari E."/>
            <person name="Igarashi Y."/>
        </authorList>
    </citation>
    <scope>NUCLEOTIDE SEQUENCE</scope>
    <source>
        <strain evidence="4">RD004123</strain>
    </source>
</reference>
<protein>
    <recommendedName>
        <fullName evidence="6">PaaX family transcriptional regulator</fullName>
    </recommendedName>
</protein>
<dbReference type="Pfam" id="PF20803">
    <property type="entry name" value="PaaX_M"/>
    <property type="match status" value="1"/>
</dbReference>
<feature type="domain" description="Transcriptional repressor PaaX-like central Cas2-like" evidence="3">
    <location>
        <begin position="115"/>
        <end position="191"/>
    </location>
</feature>
<proteinExistence type="predicted"/>
<sequence length="319" mass="35284">MVRPFNIEEIFPEADSARLPRRQAGSSSQGLAVTLLADYTMPARAWLPSAAIAALLEEFGVTSGAARTTISRLARRGVLEGSRQGRHSSYRLTEPAAIDLSNGGGAIAAFGVSPEPWDGLWTLVSFSIPEQESTQRRALRTYLRWWGFAPLHDGVWVWPHPLPEKAHAELAQLALGSMSLFRAGHIDLPTDANRSPIAAWDLPAIAQQYEEFLRLWNGWLPRIAAGDVTGVDAVRTRTEVMDMYRRFPVLDPMLPIELMPPGWPRARAREVFVAVYDGLAKPAQQYVQDLVLRVAAEPYPDLRAHTVAEMTAGMSPEEP</sequence>
<dbReference type="PANTHER" id="PTHR30319:SF1">
    <property type="entry name" value="TRANSCRIPTIONAL REPRESSOR PAAX"/>
    <property type="match status" value="1"/>
</dbReference>
<feature type="domain" description="Transcriptional repressor PaaX-like C-terminal" evidence="2">
    <location>
        <begin position="200"/>
        <end position="288"/>
    </location>
</feature>
<dbReference type="EMBL" id="BSDI01000045">
    <property type="protein sequence ID" value="GLI01473.1"/>
    <property type="molecule type" value="Genomic_DNA"/>
</dbReference>
<evidence type="ECO:0000259" key="2">
    <source>
        <dbReference type="Pfam" id="PF08223"/>
    </source>
</evidence>
<dbReference type="InterPro" id="IPR012906">
    <property type="entry name" value="PaaX-like_N"/>
</dbReference>
<comment type="caution">
    <text evidence="4">The sequence shown here is derived from an EMBL/GenBank/DDBJ whole genome shotgun (WGS) entry which is preliminary data.</text>
</comment>
<organism evidence="4 5">
    <name type="scientific">Phytohabitans aurantiacus</name>
    <dbReference type="NCBI Taxonomy" id="3016789"/>
    <lineage>
        <taxon>Bacteria</taxon>
        <taxon>Bacillati</taxon>
        <taxon>Actinomycetota</taxon>
        <taxon>Actinomycetes</taxon>
        <taxon>Micromonosporales</taxon>
        <taxon>Micromonosporaceae</taxon>
    </lineage>
</organism>
<dbReference type="InterPro" id="IPR011965">
    <property type="entry name" value="PaaX_trns_reg"/>
</dbReference>
<evidence type="ECO:0000259" key="3">
    <source>
        <dbReference type="Pfam" id="PF20803"/>
    </source>
</evidence>
<accession>A0ABQ5R5J4</accession>
<name>A0ABQ5R5J4_9ACTN</name>
<dbReference type="InterPro" id="IPR036388">
    <property type="entry name" value="WH-like_DNA-bd_sf"/>
</dbReference>
<dbReference type="Pfam" id="PF08223">
    <property type="entry name" value="PaaX_C"/>
    <property type="match status" value="1"/>
</dbReference>
<evidence type="ECO:0000313" key="5">
    <source>
        <dbReference type="Proteomes" id="UP001144280"/>
    </source>
</evidence>
<gene>
    <name evidence="4" type="ORF">Pa4123_67490</name>
</gene>
<dbReference type="Gene3D" id="1.20.58.1460">
    <property type="match status" value="1"/>
</dbReference>
<feature type="domain" description="Transcriptional repressor PaaX-like N-terminal" evidence="1">
    <location>
        <begin position="29"/>
        <end position="94"/>
    </location>
</feature>
<evidence type="ECO:0000313" key="4">
    <source>
        <dbReference type="EMBL" id="GLI01473.1"/>
    </source>
</evidence>
<dbReference type="Gene3D" id="1.10.10.10">
    <property type="entry name" value="Winged helix-like DNA-binding domain superfamily/Winged helix DNA-binding domain"/>
    <property type="match status" value="1"/>
</dbReference>
<evidence type="ECO:0008006" key="6">
    <source>
        <dbReference type="Google" id="ProtNLM"/>
    </source>
</evidence>
<dbReference type="Pfam" id="PF07848">
    <property type="entry name" value="PaaX"/>
    <property type="match status" value="1"/>
</dbReference>
<keyword evidence="5" id="KW-1185">Reference proteome</keyword>
<dbReference type="Proteomes" id="UP001144280">
    <property type="component" value="Unassembled WGS sequence"/>
</dbReference>
<dbReference type="InterPro" id="IPR048846">
    <property type="entry name" value="PaaX-like_central"/>
</dbReference>
<dbReference type="PIRSF" id="PIRSF020623">
    <property type="entry name" value="PaaX"/>
    <property type="match status" value="1"/>
</dbReference>
<dbReference type="Gene3D" id="3.30.70.2650">
    <property type="match status" value="1"/>
</dbReference>
<dbReference type="PANTHER" id="PTHR30319">
    <property type="entry name" value="PHENYLACETIC ACID REGULATOR-RELATED TRANSCRIPTIONAL REPRESSOR"/>
    <property type="match status" value="1"/>
</dbReference>